<keyword evidence="1" id="KW-0472">Membrane</keyword>
<gene>
    <name evidence="2" type="ORF">A3Q29_04680</name>
</gene>
<evidence type="ECO:0000313" key="2">
    <source>
        <dbReference type="EMBL" id="OHT23969.1"/>
    </source>
</evidence>
<accession>A0A1S1HNL5</accession>
<keyword evidence="1" id="KW-1133">Transmembrane helix</keyword>
<keyword evidence="1" id="KW-0812">Transmembrane</keyword>
<dbReference type="EMBL" id="LVIE01000168">
    <property type="protein sequence ID" value="OHT23969.1"/>
    <property type="molecule type" value="Genomic_DNA"/>
</dbReference>
<proteinExistence type="predicted"/>
<name>A0A1S1HNL5_PROST</name>
<comment type="caution">
    <text evidence="2">The sequence shown here is derived from an EMBL/GenBank/DDBJ whole genome shotgun (WGS) entry which is preliminary data.</text>
</comment>
<sequence>MSSASETTQQNLVDNYSLYLLLYSVYPLIGLKSFKINAKNLFPLNQLSLSVKNRLTLFRFIDVI</sequence>
<dbReference type="Proteomes" id="UP000179588">
    <property type="component" value="Unassembled WGS sequence"/>
</dbReference>
<evidence type="ECO:0000256" key="1">
    <source>
        <dbReference type="SAM" id="Phobius"/>
    </source>
</evidence>
<protein>
    <submittedName>
        <fullName evidence="2">Uncharacterized protein</fullName>
    </submittedName>
</protein>
<dbReference type="AlphaFoldDB" id="A0A1S1HNL5"/>
<reference evidence="2 3" key="1">
    <citation type="submission" date="2016-03" db="EMBL/GenBank/DDBJ databases">
        <title>Genome sequence of Providencia stuartii strain, isolated from the salivary glands of larval Lucilia sericata.</title>
        <authorList>
            <person name="Yuan Y."/>
            <person name="Zhang Y."/>
            <person name="Fu S."/>
            <person name="Crippen T.L."/>
            <person name="Visi D."/>
            <person name="Benbow M.E."/>
            <person name="Allen M."/>
            <person name="Tomberlin J.K."/>
            <person name="Sze S.-H."/>
            <person name="Tarone A.M."/>
        </authorList>
    </citation>
    <scope>NUCLEOTIDE SEQUENCE [LARGE SCALE GENOMIC DNA]</scope>
    <source>
        <strain evidence="2 3">Crippen</strain>
    </source>
</reference>
<feature type="transmembrane region" description="Helical" evidence="1">
    <location>
        <begin position="16"/>
        <end position="34"/>
    </location>
</feature>
<keyword evidence="3" id="KW-1185">Reference proteome</keyword>
<organism evidence="2 3">
    <name type="scientific">Providencia stuartii</name>
    <dbReference type="NCBI Taxonomy" id="588"/>
    <lineage>
        <taxon>Bacteria</taxon>
        <taxon>Pseudomonadati</taxon>
        <taxon>Pseudomonadota</taxon>
        <taxon>Gammaproteobacteria</taxon>
        <taxon>Enterobacterales</taxon>
        <taxon>Morganellaceae</taxon>
        <taxon>Providencia</taxon>
    </lineage>
</organism>
<evidence type="ECO:0000313" key="3">
    <source>
        <dbReference type="Proteomes" id="UP000179588"/>
    </source>
</evidence>